<reference evidence="4 5" key="1">
    <citation type="submission" date="2017-02" db="EMBL/GenBank/DDBJ databases">
        <authorList>
            <person name="Peterson S.W."/>
        </authorList>
    </citation>
    <scope>NUCLEOTIDE SEQUENCE [LARGE SCALE GENOMIC DNA]</scope>
    <source>
        <strain evidence="4 5">DSM 24412</strain>
    </source>
</reference>
<dbReference type="InterPro" id="IPR025178">
    <property type="entry name" value="Lnb_N"/>
</dbReference>
<keyword evidence="5" id="KW-1185">Reference proteome</keyword>
<feature type="transmembrane region" description="Helical" evidence="1">
    <location>
        <begin position="388"/>
        <end position="407"/>
    </location>
</feature>
<protein>
    <submittedName>
        <fullName evidence="4">Uncharacterized protein</fullName>
    </submittedName>
</protein>
<feature type="transmembrane region" description="Helical" evidence="1">
    <location>
        <begin position="413"/>
        <end position="430"/>
    </location>
</feature>
<feature type="domain" description="Lnb-like transmembrane" evidence="3">
    <location>
        <begin position="300"/>
        <end position="430"/>
    </location>
</feature>
<keyword evidence="1" id="KW-1133">Transmembrane helix</keyword>
<keyword evidence="1" id="KW-0472">Membrane</keyword>
<dbReference type="STRING" id="889453.SAMN03080601_01053"/>
<name>A0A1T5DAU0_9BACT</name>
<dbReference type="AlphaFoldDB" id="A0A1T5DAU0"/>
<dbReference type="EMBL" id="FUYV01000004">
    <property type="protein sequence ID" value="SKB68892.1"/>
    <property type="molecule type" value="Genomic_DNA"/>
</dbReference>
<feature type="transmembrane region" description="Helical" evidence="1">
    <location>
        <begin position="301"/>
        <end position="321"/>
    </location>
</feature>
<dbReference type="KEGG" id="asx:CDL62_16575"/>
<feature type="transmembrane region" description="Helical" evidence="1">
    <location>
        <begin position="365"/>
        <end position="381"/>
    </location>
</feature>
<dbReference type="OrthoDB" id="319167at2"/>
<dbReference type="RefSeq" id="WP_079556824.1">
    <property type="nucleotide sequence ID" value="NZ_CP021904.1"/>
</dbReference>
<feature type="transmembrane region" description="Helical" evidence="1">
    <location>
        <begin position="328"/>
        <end position="353"/>
    </location>
</feature>
<evidence type="ECO:0000313" key="5">
    <source>
        <dbReference type="Proteomes" id="UP000191055"/>
    </source>
</evidence>
<dbReference type="Pfam" id="PF25221">
    <property type="entry name" value="5TMH_Lnb"/>
    <property type="match status" value="1"/>
</dbReference>
<dbReference type="Pfam" id="PF13387">
    <property type="entry name" value="Lnb_N"/>
    <property type="match status" value="1"/>
</dbReference>
<keyword evidence="1" id="KW-0812">Transmembrane</keyword>
<feature type="transmembrane region" description="Helical" evidence="1">
    <location>
        <begin position="52"/>
        <end position="70"/>
    </location>
</feature>
<evidence type="ECO:0000256" key="1">
    <source>
        <dbReference type="SAM" id="Phobius"/>
    </source>
</evidence>
<evidence type="ECO:0000259" key="2">
    <source>
        <dbReference type="Pfam" id="PF13387"/>
    </source>
</evidence>
<evidence type="ECO:0000259" key="3">
    <source>
        <dbReference type="Pfam" id="PF25221"/>
    </source>
</evidence>
<gene>
    <name evidence="4" type="ORF">SAMN03080601_01053</name>
</gene>
<accession>A0A1T5DAU0</accession>
<dbReference type="InterPro" id="IPR057436">
    <property type="entry name" value="5TMH_Lnb"/>
</dbReference>
<evidence type="ECO:0000313" key="4">
    <source>
        <dbReference type="EMBL" id="SKB68892.1"/>
    </source>
</evidence>
<organism evidence="4 5">
    <name type="scientific">Alkalitalea saponilacus</name>
    <dbReference type="NCBI Taxonomy" id="889453"/>
    <lineage>
        <taxon>Bacteria</taxon>
        <taxon>Pseudomonadati</taxon>
        <taxon>Bacteroidota</taxon>
        <taxon>Bacteroidia</taxon>
        <taxon>Marinilabiliales</taxon>
        <taxon>Marinilabiliaceae</taxon>
        <taxon>Alkalitalea</taxon>
    </lineage>
</organism>
<proteinExistence type="predicted"/>
<sequence length="441" mass="51795">MMQANCKIIKDVSNEKSSNFGGYEGKLPIHCNMRHNNISKEFLKTTRYDKSLFKYWILIFFILLNSFIPIKSQLSPDASISILTCAPGDELYSLFGHTAIRVKDPATETDYVFNYGTFNFNTPNFYLKFMRGQLNYMLSVTSYQHFLYEYQFSGRSVWEQTLDLTQNEKQQLFRALIINAEPENRYYQYHFFFDNCATRVRDMAIEFIPQGVNFEIPDYLENMTFRDAIAYYLQHRPWTKLGLDILLGQPTDDLVDKSSIQFLPDYLMWQFETATRNDNNQPVALEIQTVLEFQQDAQYPFLSPMLVLWTISLIIIAVTAWEYKRKIFLKWVNVVIFGFTSILGLLICFLWFFTEHSVTGPNWHLLWANPLHLFVIRAAWYNNRFNRYINLLVLVALVVLLTGFSFIPQYIPASLVPVWLVLIIRLLMVARVKPGPLKKND</sequence>
<dbReference type="Proteomes" id="UP000191055">
    <property type="component" value="Unassembled WGS sequence"/>
</dbReference>
<feature type="domain" description="Lnb N-terminal periplasmic" evidence="2">
    <location>
        <begin position="78"/>
        <end position="206"/>
    </location>
</feature>